<name>A0ABD4SZN9_9CYAN</name>
<reference evidence="2 3" key="1">
    <citation type="journal article" date="2015" name="Genome Announc.">
        <title>Draft Genome Sequence of Filamentous Marine Cyanobacterium Lyngbya confervoides Strain BDU141951.</title>
        <authorList>
            <person name="Chandrababunaidu M.M."/>
            <person name="Sen D."/>
            <person name="Tripathy S."/>
        </authorList>
    </citation>
    <scope>NUCLEOTIDE SEQUENCE [LARGE SCALE GENOMIC DNA]</scope>
    <source>
        <strain evidence="2 3">BDU141951</strain>
    </source>
</reference>
<evidence type="ECO:0000313" key="2">
    <source>
        <dbReference type="EMBL" id="MCM1981522.1"/>
    </source>
</evidence>
<dbReference type="InterPro" id="IPR027417">
    <property type="entry name" value="P-loop_NTPase"/>
</dbReference>
<dbReference type="AlphaFoldDB" id="A0ABD4SZN9"/>
<evidence type="ECO:0000256" key="1">
    <source>
        <dbReference type="ARBA" id="ARBA00022679"/>
    </source>
</evidence>
<dbReference type="EMBL" id="JTHE03000009">
    <property type="protein sequence ID" value="MCM1981522.1"/>
    <property type="molecule type" value="Genomic_DNA"/>
</dbReference>
<comment type="caution">
    <text evidence="2">The sequence shown here is derived from an EMBL/GenBank/DDBJ whole genome shotgun (WGS) entry which is preliminary data.</text>
</comment>
<sequence>MNATAPDSTRSTQILPNFLIIGAAKAGTTSLYDYLSQHPQVFMSPLKEPKYFALEGEPLNFQGPSQIINHTSVNSLAEYCQLFSGVRQEQAIGEASPLYLFSEQAARRIRQRLPQVKLIAILRNPVDRAFSSYSHLLREGFETLEFEAALDAEPERIRQRWAPLWYYQAKGFYARQLSPYFEEFPPEQIKIYLFEDFCQDTLGVVQEIYQFIGVDPRFEPQFLRRNVSGIPKNKALHRLLTQDNWLKSLLKGMLPVEFAQTLALHLKNHNLGEKVALRPETRRRLQRLYREDIQQLEVLIGRDLSPWLQED</sequence>
<organism evidence="2 3">
    <name type="scientific">Lyngbya confervoides BDU141951</name>
    <dbReference type="NCBI Taxonomy" id="1574623"/>
    <lineage>
        <taxon>Bacteria</taxon>
        <taxon>Bacillati</taxon>
        <taxon>Cyanobacteriota</taxon>
        <taxon>Cyanophyceae</taxon>
        <taxon>Oscillatoriophycideae</taxon>
        <taxon>Oscillatoriales</taxon>
        <taxon>Microcoleaceae</taxon>
        <taxon>Lyngbya</taxon>
    </lineage>
</organism>
<dbReference type="Proteomes" id="UP000031561">
    <property type="component" value="Unassembled WGS sequence"/>
</dbReference>
<dbReference type="PANTHER" id="PTHR10605">
    <property type="entry name" value="HEPARAN SULFATE SULFOTRANSFERASE"/>
    <property type="match status" value="1"/>
</dbReference>
<dbReference type="Pfam" id="PF13469">
    <property type="entry name" value="Sulfotransfer_3"/>
    <property type="match status" value="1"/>
</dbReference>
<evidence type="ECO:0000313" key="3">
    <source>
        <dbReference type="Proteomes" id="UP000031561"/>
    </source>
</evidence>
<dbReference type="GO" id="GO:0016740">
    <property type="term" value="F:transferase activity"/>
    <property type="evidence" value="ECO:0007669"/>
    <property type="project" value="UniProtKB-KW"/>
</dbReference>
<dbReference type="SUPFAM" id="SSF52540">
    <property type="entry name" value="P-loop containing nucleoside triphosphate hydrolases"/>
    <property type="match status" value="1"/>
</dbReference>
<dbReference type="Gene3D" id="3.40.50.300">
    <property type="entry name" value="P-loop containing nucleotide triphosphate hydrolases"/>
    <property type="match status" value="1"/>
</dbReference>
<proteinExistence type="predicted"/>
<accession>A0ABD4SZN9</accession>
<dbReference type="PANTHER" id="PTHR10605:SF56">
    <property type="entry name" value="BIFUNCTIONAL HEPARAN SULFATE N-DEACETYLASE_N-SULFOTRANSFERASE"/>
    <property type="match status" value="1"/>
</dbReference>
<dbReference type="InterPro" id="IPR037359">
    <property type="entry name" value="NST/OST"/>
</dbReference>
<protein>
    <submittedName>
        <fullName evidence="2">Sulfotransferase</fullName>
    </submittedName>
</protein>
<dbReference type="RefSeq" id="WP_166279132.1">
    <property type="nucleotide sequence ID" value="NZ_JTHE03000009.1"/>
</dbReference>
<gene>
    <name evidence="2" type="ORF">QQ91_0001585</name>
</gene>
<keyword evidence="1" id="KW-0808">Transferase</keyword>
<keyword evidence="3" id="KW-1185">Reference proteome</keyword>